<accession>A0A401UEH9</accession>
<protein>
    <submittedName>
        <fullName evidence="2">DUF4199 domain-containing protein</fullName>
    </submittedName>
</protein>
<dbReference type="RefSeq" id="WP_127123955.1">
    <property type="nucleotide sequence ID" value="NZ_BHXQ01000007.1"/>
</dbReference>
<dbReference type="AlphaFoldDB" id="A0A401UEH9"/>
<keyword evidence="3" id="KW-1185">Reference proteome</keyword>
<feature type="transmembrane region" description="Helical" evidence="1">
    <location>
        <begin position="39"/>
        <end position="58"/>
    </location>
</feature>
<feature type="transmembrane region" description="Helical" evidence="1">
    <location>
        <begin position="12"/>
        <end position="33"/>
    </location>
</feature>
<gene>
    <name evidence="2" type="ORF">SanaruYs_35490</name>
</gene>
<name>A0A401UEH9_9BACT</name>
<sequence length="176" mass="20325">MKINTPLVKVPLRYGIIASLIAFALVAVLFFAGKHPFLIPMYADFRIFLFGLFIFFSLKEYRDQYQQGTLYFFQGMVASYVFLISFAVLSASFIWLFAVANTKFIAEFVSLFVEQARTIPTEDIERLGKDNFERNLEEVSHTNAFGLAKLYFRQSLLIGFFISIIVTIILRKQPKQ</sequence>
<dbReference type="OrthoDB" id="963633at2"/>
<evidence type="ECO:0000313" key="3">
    <source>
        <dbReference type="Proteomes" id="UP000288227"/>
    </source>
</evidence>
<evidence type="ECO:0000313" key="2">
    <source>
        <dbReference type="EMBL" id="GCC53306.1"/>
    </source>
</evidence>
<keyword evidence="1" id="KW-0812">Transmembrane</keyword>
<dbReference type="InterPro" id="IPR025250">
    <property type="entry name" value="DUF4199"/>
</dbReference>
<dbReference type="Pfam" id="PF13858">
    <property type="entry name" value="DUF4199"/>
    <property type="match status" value="1"/>
</dbReference>
<comment type="caution">
    <text evidence="2">The sequence shown here is derived from an EMBL/GenBank/DDBJ whole genome shotgun (WGS) entry which is preliminary data.</text>
</comment>
<keyword evidence="1" id="KW-1133">Transmembrane helix</keyword>
<keyword evidence="1" id="KW-0472">Membrane</keyword>
<dbReference type="Proteomes" id="UP000288227">
    <property type="component" value="Unassembled WGS sequence"/>
</dbReference>
<organism evidence="2 3">
    <name type="scientific">Chryseotalea sanaruensis</name>
    <dbReference type="NCBI Taxonomy" id="2482724"/>
    <lineage>
        <taxon>Bacteria</taxon>
        <taxon>Pseudomonadati</taxon>
        <taxon>Bacteroidota</taxon>
        <taxon>Cytophagia</taxon>
        <taxon>Cytophagales</taxon>
        <taxon>Chryseotaleaceae</taxon>
        <taxon>Chryseotalea</taxon>
    </lineage>
</organism>
<proteinExistence type="predicted"/>
<feature type="transmembrane region" description="Helical" evidence="1">
    <location>
        <begin position="150"/>
        <end position="170"/>
    </location>
</feature>
<evidence type="ECO:0000256" key="1">
    <source>
        <dbReference type="SAM" id="Phobius"/>
    </source>
</evidence>
<reference evidence="2 3" key="1">
    <citation type="submission" date="2018-11" db="EMBL/GenBank/DDBJ databases">
        <title>Chryseotalea sanarue gen. nov., sp., nov., a member of the family Cytophagaceae, isolated from a brackish lake in Hamamatsu Japan.</title>
        <authorList>
            <person name="Maejima Y."/>
            <person name="Iino T."/>
            <person name="Muraguchi Y."/>
            <person name="Fukuda K."/>
            <person name="Ohkuma M."/>
            <person name="Moriuchi R."/>
            <person name="Dohra H."/>
            <person name="Kimbara K."/>
            <person name="Shintani M."/>
        </authorList>
    </citation>
    <scope>NUCLEOTIDE SEQUENCE [LARGE SCALE GENOMIC DNA]</scope>
    <source>
        <strain evidence="2 3">Ys</strain>
    </source>
</reference>
<feature type="transmembrane region" description="Helical" evidence="1">
    <location>
        <begin position="70"/>
        <end position="98"/>
    </location>
</feature>
<dbReference type="EMBL" id="BHXQ01000007">
    <property type="protein sequence ID" value="GCC53306.1"/>
    <property type="molecule type" value="Genomic_DNA"/>
</dbReference>